<name>A0ABW2TL14_9PSEU</name>
<organism evidence="2 3">
    <name type="scientific">Actinokineospora soli</name>
    <dbReference type="NCBI Taxonomy" id="1048753"/>
    <lineage>
        <taxon>Bacteria</taxon>
        <taxon>Bacillati</taxon>
        <taxon>Actinomycetota</taxon>
        <taxon>Actinomycetes</taxon>
        <taxon>Pseudonocardiales</taxon>
        <taxon>Pseudonocardiaceae</taxon>
        <taxon>Actinokineospora</taxon>
    </lineage>
</organism>
<protein>
    <submittedName>
        <fullName evidence="2">Uncharacterized protein</fullName>
    </submittedName>
</protein>
<evidence type="ECO:0000313" key="2">
    <source>
        <dbReference type="EMBL" id="MFC7613521.1"/>
    </source>
</evidence>
<dbReference type="Proteomes" id="UP001596512">
    <property type="component" value="Unassembled WGS sequence"/>
</dbReference>
<reference evidence="3" key="1">
    <citation type="journal article" date="2019" name="Int. J. Syst. Evol. Microbiol.">
        <title>The Global Catalogue of Microorganisms (GCM) 10K type strain sequencing project: providing services to taxonomists for standard genome sequencing and annotation.</title>
        <authorList>
            <consortium name="The Broad Institute Genomics Platform"/>
            <consortium name="The Broad Institute Genome Sequencing Center for Infectious Disease"/>
            <person name="Wu L."/>
            <person name="Ma J."/>
        </authorList>
    </citation>
    <scope>NUCLEOTIDE SEQUENCE [LARGE SCALE GENOMIC DNA]</scope>
    <source>
        <strain evidence="3">JCM 17695</strain>
    </source>
</reference>
<evidence type="ECO:0000256" key="1">
    <source>
        <dbReference type="SAM" id="MobiDB-lite"/>
    </source>
</evidence>
<accession>A0ABW2TL14</accession>
<proteinExistence type="predicted"/>
<evidence type="ECO:0000313" key="3">
    <source>
        <dbReference type="Proteomes" id="UP001596512"/>
    </source>
</evidence>
<feature type="region of interest" description="Disordered" evidence="1">
    <location>
        <begin position="53"/>
        <end position="108"/>
    </location>
</feature>
<dbReference type="EMBL" id="JBHTEY010000004">
    <property type="protein sequence ID" value="MFC7613521.1"/>
    <property type="molecule type" value="Genomic_DNA"/>
</dbReference>
<keyword evidence="3" id="KW-1185">Reference proteome</keyword>
<comment type="caution">
    <text evidence="2">The sequence shown here is derived from an EMBL/GenBank/DDBJ whole genome shotgun (WGS) entry which is preliminary data.</text>
</comment>
<sequence>MDADASGLATHGQCPLASAHAMAASTSVVRSWSAVRSPAARTASIMSCLSRRAGDSAEPLVRRPSASLSESASGTPASWPASTNSGARSLRSTSVVAPSTRNSVKLSRAGGSMLGISSGVLCRCARSTPSRANAGGR</sequence>
<gene>
    <name evidence="2" type="ORF">ACFQV2_07780</name>
</gene>
<feature type="compositionally biased region" description="Polar residues" evidence="1">
    <location>
        <begin position="66"/>
        <end position="105"/>
    </location>
</feature>